<reference evidence="1" key="1">
    <citation type="submission" date="2023-07" db="EMBL/GenBank/DDBJ databases">
        <title>Chromosome-level Genome Assembly of Striped Snakehead (Channa striata).</title>
        <authorList>
            <person name="Liu H."/>
        </authorList>
    </citation>
    <scope>NUCLEOTIDE SEQUENCE</scope>
    <source>
        <strain evidence="1">Gz</strain>
        <tissue evidence="1">Muscle</tissue>
    </source>
</reference>
<sequence>MATVFSVYARPVPASEKHVDPHKSLAWAVFGGESHRTATATETCCVSLPGGALFAPVHLEAFRQSYRRGGSDWALESRASRSAPRVGGRRVLRVVAAQDRAFLRDHGGVFATSPVELRSPTAPLGVALRCDALAGPVWTGSLRERRSDGASRIPECFDGRAGCGRAAARGGRWKVGRCDPWSPSAIRLPERSRPERAGLGLRGALLEIQQSRGDRGHVALGRSEPSANCLEAKMLNRHVRKGRLLQFQPSVLRQRELALIVSDMAKWGFGTRWVTSTTFGRRTPLLHGTLARDRLRHGEHGTLYYGTRAPLWGEVARARVGGLYKLRGHVFPAADDSVPLARSFVKVPGFEPEARPLLRHERGRLVRGVATLQECAKPYSPSLTGLAPWRSKWIAKATRGGFKCGSRRGKDLRLGARDAAERVGRIEARPGSTGRAIGAVTDGVQRRGRGKEKETQRECCLRRVGESSTSVMVAASVPVAQESNQAVLLSLLEAARSLEAAALTKKRSIGSLARSPPRTRRAPGACGALDRRAQLSSSVLECIRGSGPCLELGDRAAQSWPPGGTGRPIAVSACRLYRAKY</sequence>
<proteinExistence type="predicted"/>
<keyword evidence="2" id="KW-1185">Reference proteome</keyword>
<dbReference type="Proteomes" id="UP001187415">
    <property type="component" value="Unassembled WGS sequence"/>
</dbReference>
<protein>
    <submittedName>
        <fullName evidence="1">Uncharacterized protein</fullName>
    </submittedName>
</protein>
<gene>
    <name evidence="1" type="ORF">Q5P01_000917</name>
</gene>
<accession>A0AA88LFJ2</accession>
<name>A0AA88LFJ2_CHASR</name>
<dbReference type="AlphaFoldDB" id="A0AA88LFJ2"/>
<organism evidence="1 2">
    <name type="scientific">Channa striata</name>
    <name type="common">Snakehead murrel</name>
    <name type="synonym">Ophicephalus striatus</name>
    <dbReference type="NCBI Taxonomy" id="64152"/>
    <lineage>
        <taxon>Eukaryota</taxon>
        <taxon>Metazoa</taxon>
        <taxon>Chordata</taxon>
        <taxon>Craniata</taxon>
        <taxon>Vertebrata</taxon>
        <taxon>Euteleostomi</taxon>
        <taxon>Actinopterygii</taxon>
        <taxon>Neopterygii</taxon>
        <taxon>Teleostei</taxon>
        <taxon>Neoteleostei</taxon>
        <taxon>Acanthomorphata</taxon>
        <taxon>Anabantaria</taxon>
        <taxon>Anabantiformes</taxon>
        <taxon>Channoidei</taxon>
        <taxon>Channidae</taxon>
        <taxon>Channa</taxon>
    </lineage>
</organism>
<comment type="caution">
    <text evidence="1">The sequence shown here is derived from an EMBL/GenBank/DDBJ whole genome shotgun (WGS) entry which is preliminary data.</text>
</comment>
<evidence type="ECO:0000313" key="2">
    <source>
        <dbReference type="Proteomes" id="UP001187415"/>
    </source>
</evidence>
<evidence type="ECO:0000313" key="1">
    <source>
        <dbReference type="EMBL" id="KAK2813052.1"/>
    </source>
</evidence>
<dbReference type="EMBL" id="JAUPFM010000111">
    <property type="protein sequence ID" value="KAK2813052.1"/>
    <property type="molecule type" value="Genomic_DNA"/>
</dbReference>